<keyword evidence="2" id="KW-0472">Membrane</keyword>
<gene>
    <name evidence="3" type="ORF">HF854_06590</name>
</gene>
<feature type="region of interest" description="Disordered" evidence="1">
    <location>
        <begin position="277"/>
        <end position="335"/>
    </location>
</feature>
<dbReference type="AlphaFoldDB" id="A0A848C7F2"/>
<dbReference type="RefSeq" id="WP_168935581.1">
    <property type="nucleotide sequence ID" value="NZ_CAJKKT010000006.1"/>
</dbReference>
<feature type="transmembrane region" description="Helical" evidence="2">
    <location>
        <begin position="58"/>
        <end position="80"/>
    </location>
</feature>
<accession>A0A848C7F2</accession>
<keyword evidence="2" id="KW-1133">Transmembrane helix</keyword>
<dbReference type="Proteomes" id="UP000522333">
    <property type="component" value="Unassembled WGS sequence"/>
</dbReference>
<organism evidence="3 4">
    <name type="scientific">Desulfovibrio piger</name>
    <dbReference type="NCBI Taxonomy" id="901"/>
    <lineage>
        <taxon>Bacteria</taxon>
        <taxon>Pseudomonadati</taxon>
        <taxon>Thermodesulfobacteriota</taxon>
        <taxon>Desulfovibrionia</taxon>
        <taxon>Desulfovibrionales</taxon>
        <taxon>Desulfovibrionaceae</taxon>
        <taxon>Desulfovibrio</taxon>
    </lineage>
</organism>
<feature type="transmembrane region" description="Helical" evidence="2">
    <location>
        <begin position="194"/>
        <end position="216"/>
    </location>
</feature>
<evidence type="ECO:0000313" key="3">
    <source>
        <dbReference type="EMBL" id="NME52201.1"/>
    </source>
</evidence>
<evidence type="ECO:0000256" key="1">
    <source>
        <dbReference type="SAM" id="MobiDB-lite"/>
    </source>
</evidence>
<reference evidence="3 4" key="1">
    <citation type="submission" date="2020-04" db="EMBL/GenBank/DDBJ databases">
        <authorList>
            <person name="Hitch T.C.A."/>
            <person name="Wylensek D."/>
            <person name="Clavel T."/>
        </authorList>
    </citation>
    <scope>NUCLEOTIDE SEQUENCE [LARGE SCALE GENOMIC DNA]</scope>
    <source>
        <strain evidence="3 4">PG-251-APC-1</strain>
    </source>
</reference>
<name>A0A848C7F2_9BACT</name>
<evidence type="ECO:0000313" key="4">
    <source>
        <dbReference type="Proteomes" id="UP000522333"/>
    </source>
</evidence>
<sequence length="335" mass="35517">MKNNESTFASSNASEMRNSAAGTGKKAAGAAAGKTGAAADAGRDEAIRHWYKGENRDTIIYLLIAIFFLELIIGGIAFFYGIMHAKPSLAGGPPEAQFPILGWAIGAVAAPVALLLIVHLSGLWVSNTLERERQPGKPGSERMVPKRLRYFYACVQHAPTVVILLGILLLAAALVFVDGMFSAVVAFGAALKPYIPWIAGSIAALLAACYLGRLLLIYRHRRMEQEYAYRREVLEKTGIVLVSKGSIPLNRGIEPLQAVDGGGYALPPGPAYTPEEAAADAAALEAGEKKGDAPAEDIVDVDPEDLGEAPKNTAAPRKDDVTDADVVVEDGKPRA</sequence>
<proteinExistence type="predicted"/>
<evidence type="ECO:0000256" key="2">
    <source>
        <dbReference type="SAM" id="Phobius"/>
    </source>
</evidence>
<keyword evidence="2" id="KW-0812">Transmembrane</keyword>
<feature type="transmembrane region" description="Helical" evidence="2">
    <location>
        <begin position="150"/>
        <end position="174"/>
    </location>
</feature>
<dbReference type="EMBL" id="JABAFY010000019">
    <property type="protein sequence ID" value="NME52201.1"/>
    <property type="molecule type" value="Genomic_DNA"/>
</dbReference>
<comment type="caution">
    <text evidence="3">The sequence shown here is derived from an EMBL/GenBank/DDBJ whole genome shotgun (WGS) entry which is preliminary data.</text>
</comment>
<protein>
    <submittedName>
        <fullName evidence="3">Uncharacterized protein</fullName>
    </submittedName>
</protein>
<feature type="transmembrane region" description="Helical" evidence="2">
    <location>
        <begin position="100"/>
        <end position="129"/>
    </location>
</feature>
<feature type="compositionally biased region" description="Acidic residues" evidence="1">
    <location>
        <begin position="294"/>
        <end position="307"/>
    </location>
</feature>